<gene>
    <name evidence="4" type="ORF">J2S66_002024</name>
</gene>
<proteinExistence type="predicted"/>
<dbReference type="Pfam" id="PF00196">
    <property type="entry name" value="GerE"/>
    <property type="match status" value="1"/>
</dbReference>
<dbReference type="SMART" id="SM00421">
    <property type="entry name" value="HTH_LUXR"/>
    <property type="match status" value="1"/>
</dbReference>
<dbReference type="EMBL" id="JAVDSG010000001">
    <property type="protein sequence ID" value="MDR6593640.1"/>
    <property type="molecule type" value="Genomic_DNA"/>
</dbReference>
<organism evidence="4 5">
    <name type="scientific">Saccharothrix longispora</name>
    <dbReference type="NCBI Taxonomy" id="33920"/>
    <lineage>
        <taxon>Bacteria</taxon>
        <taxon>Bacillati</taxon>
        <taxon>Actinomycetota</taxon>
        <taxon>Actinomycetes</taxon>
        <taxon>Pseudonocardiales</taxon>
        <taxon>Pseudonocardiaceae</taxon>
        <taxon>Saccharothrix</taxon>
    </lineage>
</organism>
<dbReference type="PANTHER" id="PTHR16305">
    <property type="entry name" value="TESTICULAR SOLUBLE ADENYLYL CYCLASE"/>
    <property type="match status" value="1"/>
</dbReference>
<dbReference type="Gene3D" id="1.25.40.10">
    <property type="entry name" value="Tetratricopeptide repeat domain"/>
    <property type="match status" value="1"/>
</dbReference>
<keyword evidence="1" id="KW-0547">Nucleotide-binding</keyword>
<evidence type="ECO:0000313" key="5">
    <source>
        <dbReference type="Proteomes" id="UP001268819"/>
    </source>
</evidence>
<reference evidence="4 5" key="1">
    <citation type="submission" date="2023-07" db="EMBL/GenBank/DDBJ databases">
        <title>Sequencing the genomes of 1000 actinobacteria strains.</title>
        <authorList>
            <person name="Klenk H.-P."/>
        </authorList>
    </citation>
    <scope>NUCLEOTIDE SEQUENCE [LARGE SCALE GENOMIC DNA]</scope>
    <source>
        <strain evidence="4 5">DSM 43749</strain>
    </source>
</reference>
<evidence type="ECO:0000256" key="1">
    <source>
        <dbReference type="ARBA" id="ARBA00022741"/>
    </source>
</evidence>
<dbReference type="Gene3D" id="3.40.50.300">
    <property type="entry name" value="P-loop containing nucleotide triphosphate hydrolases"/>
    <property type="match status" value="1"/>
</dbReference>
<evidence type="ECO:0000259" key="3">
    <source>
        <dbReference type="PROSITE" id="PS50043"/>
    </source>
</evidence>
<dbReference type="Pfam" id="PF13191">
    <property type="entry name" value="AAA_16"/>
    <property type="match status" value="1"/>
</dbReference>
<accession>A0ABU1PSL3</accession>
<dbReference type="SUPFAM" id="SSF52540">
    <property type="entry name" value="P-loop containing nucleoside triphosphate hydrolases"/>
    <property type="match status" value="1"/>
</dbReference>
<dbReference type="InterPro" id="IPR011990">
    <property type="entry name" value="TPR-like_helical_dom_sf"/>
</dbReference>
<dbReference type="InterPro" id="IPR036388">
    <property type="entry name" value="WH-like_DNA-bd_sf"/>
</dbReference>
<dbReference type="GO" id="GO:0003677">
    <property type="term" value="F:DNA binding"/>
    <property type="evidence" value="ECO:0007669"/>
    <property type="project" value="UniProtKB-KW"/>
</dbReference>
<dbReference type="InterPro" id="IPR019734">
    <property type="entry name" value="TPR_rpt"/>
</dbReference>
<dbReference type="SMART" id="SM00028">
    <property type="entry name" value="TPR"/>
    <property type="match status" value="2"/>
</dbReference>
<dbReference type="PRINTS" id="PR00038">
    <property type="entry name" value="HTHLUXR"/>
</dbReference>
<keyword evidence="2" id="KW-0067">ATP-binding</keyword>
<dbReference type="InterPro" id="IPR027417">
    <property type="entry name" value="P-loop_NTPase"/>
</dbReference>
<dbReference type="SUPFAM" id="SSF48452">
    <property type="entry name" value="TPR-like"/>
    <property type="match status" value="1"/>
</dbReference>
<dbReference type="PANTHER" id="PTHR16305:SF35">
    <property type="entry name" value="TRANSCRIPTIONAL ACTIVATOR DOMAIN"/>
    <property type="match status" value="1"/>
</dbReference>
<dbReference type="InterPro" id="IPR041664">
    <property type="entry name" value="AAA_16"/>
</dbReference>
<keyword evidence="5" id="KW-1185">Reference proteome</keyword>
<evidence type="ECO:0000313" key="4">
    <source>
        <dbReference type="EMBL" id="MDR6593640.1"/>
    </source>
</evidence>
<dbReference type="InterPro" id="IPR000792">
    <property type="entry name" value="Tscrpt_reg_LuxR_C"/>
</dbReference>
<dbReference type="Gene3D" id="1.10.10.10">
    <property type="entry name" value="Winged helix-like DNA-binding domain superfamily/Winged helix DNA-binding domain"/>
    <property type="match status" value="1"/>
</dbReference>
<dbReference type="Proteomes" id="UP001268819">
    <property type="component" value="Unassembled WGS sequence"/>
</dbReference>
<dbReference type="SUPFAM" id="SSF46894">
    <property type="entry name" value="C-terminal effector domain of the bipartite response regulators"/>
    <property type="match status" value="1"/>
</dbReference>
<protein>
    <submittedName>
        <fullName evidence="4">DNA-binding CsgD family transcriptional regulator</fullName>
    </submittedName>
</protein>
<dbReference type="CDD" id="cd06170">
    <property type="entry name" value="LuxR_C_like"/>
    <property type="match status" value="1"/>
</dbReference>
<keyword evidence="4" id="KW-0238">DNA-binding</keyword>
<sequence>MAGSDLVGREIELAAAADVLVRAERRTARLVLSGEAGIGKSAVWERVLRDAADRRFAVLSCRPVENEARLAFGGLVDLLDRVPDDVLAGLPEPQRAALEVALLRRRADDGAEGGAGDPRAVCLAALNVLRALAARTPVVLAVDDAQWLDEASARVLEYVLRRLTDERVAVVVAVRSADEDELPPLGLAGQDDLARLRLTGLSIGALHRLVRSAFGAPLPRPTLIRLERTSGGNPFYALELARALARDGAAAAPGLPLPTSRAFDELLADRVVALPAAAREALLYAAALAQPTVDLVRRAMPDPDEAEDALADAEDLGVVEVVAGAIRFTHPLLRSTAYSAAPAGRRRRAHRRLADVVADPETRALHLAFGSGAPDDGVAEALEGAALTARQRGAPETAARLWELAAGHAADPARGAALLASAAQCLFFAGDAKRARDLFEAAVAGLPDGPEKVAALLELAVVVFYGDGPGEATVLGDEALARAGDDPVLTATAYLRRSWFCQNDTALRYRNTRQALAAITGHEDAAPADLVACILVSSAYYRLLSGEGLATDDLCRAAALVSPTDQSRDARMTRSLLRVLTKYTDPVRGREMFAQARRASLDCGDEAVAVHELVHLAELDVWLGDWDLAGREAAEAVDAAEQAGQRPWIAYALYSRGLAHAHLGDDDAALRDAQEGLRIATELDDSWVTVHLLGLLGFVELSRHELGAARAHLTAALEVCATVGLVDFPISSLYGDLVEVAAELGLVDEAEALLADLLDRCDRASRPWPAAVAARSAALVLMARGDLDGARAALAVPTPLPMPFEQARTDLVRGRVLRRRKEKLAAREVLLAAKRVFDGLGARHWSARVDTELGRLGLRRGDEHDLTTTELHIARLVAAGLSNREVAAAAYVSTKTVEAHLSRIYRKTGVRSRRELARLEFLRE</sequence>
<comment type="caution">
    <text evidence="4">The sequence shown here is derived from an EMBL/GenBank/DDBJ whole genome shotgun (WGS) entry which is preliminary data.</text>
</comment>
<name>A0ABU1PSL3_9PSEU</name>
<dbReference type="RefSeq" id="WP_310306523.1">
    <property type="nucleotide sequence ID" value="NZ_BAAAXB010000001.1"/>
</dbReference>
<dbReference type="InterPro" id="IPR016032">
    <property type="entry name" value="Sig_transdc_resp-reg_C-effctor"/>
</dbReference>
<dbReference type="PROSITE" id="PS50043">
    <property type="entry name" value="HTH_LUXR_2"/>
    <property type="match status" value="1"/>
</dbReference>
<feature type="domain" description="HTH luxR-type" evidence="3">
    <location>
        <begin position="859"/>
        <end position="924"/>
    </location>
</feature>
<evidence type="ECO:0000256" key="2">
    <source>
        <dbReference type="ARBA" id="ARBA00022840"/>
    </source>
</evidence>